<organism evidence="15 16">
    <name type="scientific">Dunaliella salina</name>
    <name type="common">Green alga</name>
    <name type="synonym">Protococcus salinus</name>
    <dbReference type="NCBI Taxonomy" id="3046"/>
    <lineage>
        <taxon>Eukaryota</taxon>
        <taxon>Viridiplantae</taxon>
        <taxon>Chlorophyta</taxon>
        <taxon>core chlorophytes</taxon>
        <taxon>Chlorophyceae</taxon>
        <taxon>CS clade</taxon>
        <taxon>Chlamydomonadales</taxon>
        <taxon>Dunaliellaceae</taxon>
        <taxon>Dunaliella</taxon>
    </lineage>
</organism>
<keyword evidence="10" id="KW-0408">Iron</keyword>
<comment type="cofactor">
    <cofactor evidence="2">
        <name>Zn(2+)</name>
        <dbReference type="ChEBI" id="CHEBI:29105"/>
    </cofactor>
</comment>
<dbReference type="Proteomes" id="UP000815325">
    <property type="component" value="Unassembled WGS sequence"/>
</dbReference>
<dbReference type="SMART" id="SM01124">
    <property type="entry name" value="DBR1"/>
    <property type="match status" value="1"/>
</dbReference>
<feature type="compositionally biased region" description="Basic residues" evidence="13">
    <location>
        <begin position="31"/>
        <end position="42"/>
    </location>
</feature>
<dbReference type="InterPro" id="IPR029052">
    <property type="entry name" value="Metallo-depent_PP-like"/>
</dbReference>
<evidence type="ECO:0000256" key="5">
    <source>
        <dbReference type="ARBA" id="ARBA00006045"/>
    </source>
</evidence>
<feature type="compositionally biased region" description="Pro residues" evidence="13">
    <location>
        <begin position="539"/>
        <end position="550"/>
    </location>
</feature>
<keyword evidence="12" id="KW-0539">Nucleus</keyword>
<evidence type="ECO:0000256" key="7">
    <source>
        <dbReference type="ARBA" id="ARBA00022723"/>
    </source>
</evidence>
<name>A0ABQ7GGC7_DUNSA</name>
<dbReference type="Pfam" id="PF05011">
    <property type="entry name" value="DBR1"/>
    <property type="match status" value="1"/>
</dbReference>
<keyword evidence="6" id="KW-0507">mRNA processing</keyword>
<feature type="region of interest" description="Disordered" evidence="13">
    <location>
        <begin position="298"/>
        <end position="363"/>
    </location>
</feature>
<dbReference type="InterPro" id="IPR007708">
    <property type="entry name" value="DBR1_C"/>
</dbReference>
<dbReference type="Gene3D" id="3.60.21.10">
    <property type="match status" value="1"/>
</dbReference>
<evidence type="ECO:0000256" key="10">
    <source>
        <dbReference type="ARBA" id="ARBA00023004"/>
    </source>
</evidence>
<feature type="compositionally biased region" description="Acidic residues" evidence="13">
    <location>
        <begin position="579"/>
        <end position="591"/>
    </location>
</feature>
<sequence length="609" mass="66278">MSFPSRSGAQAEQAFYSSGPGQAGIQPRLPIKTRRLGPNKKPHNFVRRNKMANQRMMTIAIEGCCHGELDNIYGTLQHLEKVEGRKIDLLISCGDFQAVRNLDDLETMACPPKYRAMNTFYKYYSGEKKAPYPTLFIGGNHEASNYMWELYHGGWAAPDIRYLGAAGCIKFGGLRIAGLSGIYKQGDYFRGRHEQLPYNNSTMRSTYHVRDFEVHRLMQIQEPLDIFISHDWPCNIARFGNTQDLLRRKSFLASEIASGELGSPANEQLLHTLRPAYWFAAHLHTKFPALVPHNDNNLNASGSSAAQARPGSSSGPAATNAARQDGPNGSREGGARDGPEASTSGRAAETANGGGGGARQGRGHPVTRFLALDKCLPGRDFLQVVELEARGPLEFEYDPEWLAIMRSTNDTINLRHQHRPLPGMGGMRSGPKEADKQFVEQLLEKRGSQAIPHNFRPTVPAYNPAAQGPKAKGRMPTQSIRNPQTVELLDMLQLPYNLDHSESAASYARGPPSGGGRGRGGGRSGGQFMGGHSVLPQPQGGPPPPPPPASANPEEIDLGSSDAEVEASGQPPPAASNPEEIDIGSDVDEVDEHGRSQGQEDPMFQPINL</sequence>
<evidence type="ECO:0000256" key="13">
    <source>
        <dbReference type="SAM" id="MobiDB-lite"/>
    </source>
</evidence>
<evidence type="ECO:0000256" key="3">
    <source>
        <dbReference type="ARBA" id="ARBA00001954"/>
    </source>
</evidence>
<feature type="domain" description="Lariat debranching enzyme C-terminal" evidence="14">
    <location>
        <begin position="359"/>
        <end position="498"/>
    </location>
</feature>
<feature type="compositionally biased region" description="Polar residues" evidence="13">
    <location>
        <begin position="1"/>
        <end position="20"/>
    </location>
</feature>
<dbReference type="CDD" id="cd00844">
    <property type="entry name" value="MPP_Dbr1_N"/>
    <property type="match status" value="1"/>
</dbReference>
<keyword evidence="7" id="KW-0479">Metal-binding</keyword>
<feature type="region of interest" description="Disordered" evidence="13">
    <location>
        <begin position="1"/>
        <end position="42"/>
    </location>
</feature>
<evidence type="ECO:0000256" key="11">
    <source>
        <dbReference type="ARBA" id="ARBA00023211"/>
    </source>
</evidence>
<accession>A0ABQ7GGC7</accession>
<dbReference type="SUPFAM" id="SSF56300">
    <property type="entry name" value="Metallo-dependent phosphatases"/>
    <property type="match status" value="1"/>
</dbReference>
<comment type="cofactor">
    <cofactor evidence="3">
        <name>Fe(2+)</name>
        <dbReference type="ChEBI" id="CHEBI:29033"/>
    </cofactor>
</comment>
<dbReference type="EMBL" id="MU069798">
    <property type="protein sequence ID" value="KAF5833653.1"/>
    <property type="molecule type" value="Genomic_DNA"/>
</dbReference>
<evidence type="ECO:0000256" key="1">
    <source>
        <dbReference type="ARBA" id="ARBA00001936"/>
    </source>
</evidence>
<evidence type="ECO:0000313" key="16">
    <source>
        <dbReference type="Proteomes" id="UP000815325"/>
    </source>
</evidence>
<feature type="compositionally biased region" description="Gly residues" evidence="13">
    <location>
        <begin position="512"/>
        <end position="529"/>
    </location>
</feature>
<keyword evidence="9" id="KW-0862">Zinc</keyword>
<evidence type="ECO:0000256" key="9">
    <source>
        <dbReference type="ARBA" id="ARBA00022833"/>
    </source>
</evidence>
<evidence type="ECO:0000313" key="15">
    <source>
        <dbReference type="EMBL" id="KAF5833653.1"/>
    </source>
</evidence>
<comment type="subcellular location">
    <subcellularLocation>
        <location evidence="4">Nucleus</location>
    </subcellularLocation>
</comment>
<keyword evidence="11" id="KW-0464">Manganese</keyword>
<evidence type="ECO:0000256" key="6">
    <source>
        <dbReference type="ARBA" id="ARBA00022664"/>
    </source>
</evidence>
<evidence type="ECO:0000256" key="4">
    <source>
        <dbReference type="ARBA" id="ARBA00004123"/>
    </source>
</evidence>
<dbReference type="PANTHER" id="PTHR12849:SF0">
    <property type="entry name" value="LARIAT DEBRANCHING ENZYME"/>
    <property type="match status" value="1"/>
</dbReference>
<dbReference type="Pfam" id="PF00149">
    <property type="entry name" value="Metallophos"/>
    <property type="match status" value="1"/>
</dbReference>
<dbReference type="PANTHER" id="PTHR12849">
    <property type="entry name" value="RNA LARIAT DEBRANCHING ENZYME"/>
    <property type="match status" value="1"/>
</dbReference>
<protein>
    <recommendedName>
        <fullName evidence="14">Lariat debranching enzyme C-terminal domain-containing protein</fullName>
    </recommendedName>
</protein>
<dbReference type="InterPro" id="IPR004843">
    <property type="entry name" value="Calcineurin-like_PHP"/>
</dbReference>
<feature type="compositionally biased region" description="Polar residues" evidence="13">
    <location>
        <begin position="298"/>
        <end position="317"/>
    </location>
</feature>
<comment type="similarity">
    <text evidence="5">Belongs to the lariat debranching enzyme family.</text>
</comment>
<comment type="caution">
    <text evidence="15">The sequence shown here is derived from an EMBL/GenBank/DDBJ whole genome shotgun (WGS) entry which is preliminary data.</text>
</comment>
<dbReference type="InterPro" id="IPR041816">
    <property type="entry name" value="Dbr1_N"/>
</dbReference>
<keyword evidence="8" id="KW-0378">Hydrolase</keyword>
<proteinExistence type="inferred from homology"/>
<evidence type="ECO:0000256" key="2">
    <source>
        <dbReference type="ARBA" id="ARBA00001947"/>
    </source>
</evidence>
<evidence type="ECO:0000256" key="12">
    <source>
        <dbReference type="ARBA" id="ARBA00023242"/>
    </source>
</evidence>
<comment type="cofactor">
    <cofactor evidence="1">
        <name>Mn(2+)</name>
        <dbReference type="ChEBI" id="CHEBI:29035"/>
    </cofactor>
</comment>
<reference evidence="15" key="1">
    <citation type="submission" date="2017-08" db="EMBL/GenBank/DDBJ databases">
        <authorList>
            <person name="Polle J.E."/>
            <person name="Barry K."/>
            <person name="Cushman J."/>
            <person name="Schmutz J."/>
            <person name="Tran D."/>
            <person name="Hathwaick L.T."/>
            <person name="Yim W.C."/>
            <person name="Jenkins J."/>
            <person name="Mckie-Krisberg Z.M."/>
            <person name="Prochnik S."/>
            <person name="Lindquist E."/>
            <person name="Dockter R.B."/>
            <person name="Adam C."/>
            <person name="Molina H."/>
            <person name="Bunkerborg J."/>
            <person name="Jin E."/>
            <person name="Buchheim M."/>
            <person name="Magnuson J."/>
        </authorList>
    </citation>
    <scope>NUCLEOTIDE SEQUENCE</scope>
    <source>
        <strain evidence="15">CCAP 19/18</strain>
    </source>
</reference>
<gene>
    <name evidence="15" type="ORF">DUNSADRAFT_9963</name>
</gene>
<evidence type="ECO:0000259" key="14">
    <source>
        <dbReference type="SMART" id="SM01124"/>
    </source>
</evidence>
<feature type="region of interest" description="Disordered" evidence="13">
    <location>
        <begin position="503"/>
        <end position="609"/>
    </location>
</feature>
<keyword evidence="16" id="KW-1185">Reference proteome</keyword>
<evidence type="ECO:0000256" key="8">
    <source>
        <dbReference type="ARBA" id="ARBA00022801"/>
    </source>
</evidence>